<feature type="signal peptide" evidence="7">
    <location>
        <begin position="1"/>
        <end position="24"/>
    </location>
</feature>
<sequence>MFCIKPVLLYYLCLGCLLLPIADCLLQVGAGLADVTGPVCQVNTMGYANAHLSGLHTRLFSRAFAFKDSNGRYAAYAVIDIAMISHLIKFVVGNRLAAETNGRYSEANVMLSATHTHAGPGGYNQDLFLVLNTPGFERKHFDYIVDGIVQSILTADQRMAPAKVFTNSGQLYNASINRHPHQYLLNSKAERAQYADNIDREMFLLRFDNAETGRPIGSVAWFPVHGTSLNMSNRYVSGDNKGVASLLMESHFGDGYVAAFSQAHSGDVTPNTRGAFNAKNGSKCDSPIVKTFDCRSKGPGKDQFESLMIIGRKQFEMALKLHQSAAVSDLVGRDPQLATVYDVRDVTSEAFPTPWTGEANNRDQNSPPLLRVCPAAFGYGFCGGTVDGYGLFDYFTMGRRQSSVLINLIRDIMGPVTPADQACHGTKQICMNAGRIMWSDIPFMSNTVPTQIMRIGQLFITALPAEMTTMSGRRLVEHLKRTSGFPKNGKVQLNGLSNGYFFYVTTEHEYNGTYYEAGATLYGPNTLAYYAWHLARLMSHLLGTGSQPPLQLQASDANLDKSQRLEQIAGQPNTGYDFAGLTANFGDPLNATRRAYAPGESVQLSFISCNPRNSLALRGHSFVLVERYSERLHRWIVASTDSGLYTRFRWYPQAFFQSVARVTWTIPAGQQPGDYRIRHQGHCRPLMSGMLAADVRPFSGVSGRFRVLPDGLWQPGKSLMEEPGWAQRDSNLQLSLSGSPAAAMTADAASTLRFWPSLLLTGTNFCFCMLLNYCFSIGL</sequence>
<dbReference type="InterPro" id="IPR038445">
    <property type="entry name" value="NCDase_C_sf"/>
</dbReference>
<organism evidence="10 11">
    <name type="scientific">Macrostomum lignano</name>
    <dbReference type="NCBI Taxonomy" id="282301"/>
    <lineage>
        <taxon>Eukaryota</taxon>
        <taxon>Metazoa</taxon>
        <taxon>Spiralia</taxon>
        <taxon>Lophotrochozoa</taxon>
        <taxon>Platyhelminthes</taxon>
        <taxon>Rhabditophora</taxon>
        <taxon>Macrostomorpha</taxon>
        <taxon>Macrostomida</taxon>
        <taxon>Macrostomidae</taxon>
        <taxon>Macrostomum</taxon>
    </lineage>
</organism>
<comment type="cofactor">
    <cofactor evidence="5">
        <name>Zn(2+)</name>
        <dbReference type="ChEBI" id="CHEBI:29105"/>
    </cofactor>
    <text evidence="5">Binds 1 zinc ion per subunit.</text>
</comment>
<feature type="binding site" evidence="5">
    <location>
        <position position="503"/>
    </location>
    <ligand>
        <name>Zn(2+)</name>
        <dbReference type="ChEBI" id="CHEBI:29105"/>
    </ligand>
</feature>
<protein>
    <recommendedName>
        <fullName evidence="3 6">Neutral ceramidase</fullName>
        <ecNumber evidence="2 6">3.5.1.23</ecNumber>
    </recommendedName>
</protein>
<feature type="binding site" evidence="5">
    <location>
        <position position="115"/>
    </location>
    <ligand>
        <name>Zn(2+)</name>
        <dbReference type="ChEBI" id="CHEBI:29105"/>
    </ligand>
</feature>
<evidence type="ECO:0000259" key="9">
    <source>
        <dbReference type="Pfam" id="PF17048"/>
    </source>
</evidence>
<dbReference type="InterPro" id="IPR031329">
    <property type="entry name" value="NEUT/ALK_ceramidase_N"/>
</dbReference>
<comment type="similarity">
    <text evidence="1 6">Belongs to the neutral ceramidase family.</text>
</comment>
<comment type="catalytic activity">
    <reaction evidence="6">
        <text>an N-acylsphing-4-enine + H2O = sphing-4-enine + a fatty acid</text>
        <dbReference type="Rhea" id="RHEA:20856"/>
        <dbReference type="ChEBI" id="CHEBI:15377"/>
        <dbReference type="ChEBI" id="CHEBI:28868"/>
        <dbReference type="ChEBI" id="CHEBI:52639"/>
        <dbReference type="ChEBI" id="CHEBI:57756"/>
        <dbReference type="EC" id="3.5.1.23"/>
    </reaction>
</comment>
<dbReference type="AlphaFoldDB" id="A0A267FLS4"/>
<dbReference type="GO" id="GO:0046512">
    <property type="term" value="P:sphingosine biosynthetic process"/>
    <property type="evidence" value="ECO:0007669"/>
    <property type="project" value="TreeGrafter"/>
</dbReference>
<name>A0A267FLS4_9PLAT</name>
<dbReference type="PANTHER" id="PTHR12670:SF1">
    <property type="entry name" value="NEUTRAL CERAMIDASE"/>
    <property type="match status" value="1"/>
</dbReference>
<keyword evidence="5" id="KW-0479">Metal-binding</keyword>
<evidence type="ECO:0000313" key="11">
    <source>
        <dbReference type="Proteomes" id="UP000215902"/>
    </source>
</evidence>
<dbReference type="OrthoDB" id="191371at2759"/>
<dbReference type="Pfam" id="PF17048">
    <property type="entry name" value="Ceramidse_alk_C"/>
    <property type="match status" value="1"/>
</dbReference>
<reference evidence="10 11" key="1">
    <citation type="submission" date="2017-06" db="EMBL/GenBank/DDBJ databases">
        <title>A platform for efficient transgenesis in Macrostomum lignano, a flatworm model organism for stem cell research.</title>
        <authorList>
            <person name="Berezikov E."/>
        </authorList>
    </citation>
    <scope>NUCLEOTIDE SEQUENCE [LARGE SCALE GENOMIC DNA]</scope>
    <source>
        <strain evidence="10">DV1</strain>
        <tissue evidence="10">Whole organism</tissue>
    </source>
</reference>
<evidence type="ECO:0000256" key="6">
    <source>
        <dbReference type="RuleBase" id="RU366019"/>
    </source>
</evidence>
<gene>
    <name evidence="10" type="ORF">BOX15_Mlig009244g3</name>
</gene>
<keyword evidence="5" id="KW-0862">Zinc</keyword>
<keyword evidence="7" id="KW-0732">Signal</keyword>
<evidence type="ECO:0000313" key="10">
    <source>
        <dbReference type="EMBL" id="PAA74738.1"/>
    </source>
</evidence>
<evidence type="ECO:0000256" key="1">
    <source>
        <dbReference type="ARBA" id="ARBA00009835"/>
    </source>
</evidence>
<feature type="chain" id="PRO_5012424600" description="Neutral ceramidase" evidence="7">
    <location>
        <begin position="25"/>
        <end position="779"/>
    </location>
</feature>
<keyword evidence="6" id="KW-0443">Lipid metabolism</keyword>
<dbReference type="PANTHER" id="PTHR12670">
    <property type="entry name" value="CERAMIDASE"/>
    <property type="match status" value="1"/>
</dbReference>
<dbReference type="InterPro" id="IPR031331">
    <property type="entry name" value="NEUT/ALK_ceramidase_C"/>
</dbReference>
<dbReference type="Proteomes" id="UP000215902">
    <property type="component" value="Unassembled WGS sequence"/>
</dbReference>
<feature type="domain" description="Neutral/alkaline non-lysosomal ceramidase C-terminal" evidence="9">
    <location>
        <begin position="564"/>
        <end position="707"/>
    </location>
</feature>
<dbReference type="EC" id="3.5.1.23" evidence="2 6"/>
<feature type="binding site" evidence="5">
    <location>
        <position position="466"/>
    </location>
    <ligand>
        <name>Zn(2+)</name>
        <dbReference type="ChEBI" id="CHEBI:29105"/>
    </ligand>
</feature>
<dbReference type="Pfam" id="PF04734">
    <property type="entry name" value="Ceramidase_alk"/>
    <property type="match status" value="1"/>
</dbReference>
<evidence type="ECO:0000256" key="2">
    <source>
        <dbReference type="ARBA" id="ARBA00011891"/>
    </source>
</evidence>
<evidence type="ECO:0000256" key="4">
    <source>
        <dbReference type="ARBA" id="ARBA00022801"/>
    </source>
</evidence>
<dbReference type="STRING" id="282301.A0A267FLS4"/>
<dbReference type="GO" id="GO:0005576">
    <property type="term" value="C:extracellular region"/>
    <property type="evidence" value="ECO:0007669"/>
    <property type="project" value="TreeGrafter"/>
</dbReference>
<dbReference type="EMBL" id="NIVC01000927">
    <property type="protein sequence ID" value="PAA74738.1"/>
    <property type="molecule type" value="Genomic_DNA"/>
</dbReference>
<dbReference type="InterPro" id="IPR006823">
    <property type="entry name" value="Ceramidase_alk"/>
</dbReference>
<dbReference type="GO" id="GO:0042759">
    <property type="term" value="P:long-chain fatty acid biosynthetic process"/>
    <property type="evidence" value="ECO:0007669"/>
    <property type="project" value="TreeGrafter"/>
</dbReference>
<evidence type="ECO:0000256" key="5">
    <source>
        <dbReference type="PIRSR" id="PIRSR606823-2"/>
    </source>
</evidence>
<dbReference type="GO" id="GO:0016020">
    <property type="term" value="C:membrane"/>
    <property type="evidence" value="ECO:0007669"/>
    <property type="project" value="GOC"/>
</dbReference>
<accession>A0A267FLS4</accession>
<dbReference type="Gene3D" id="2.60.40.2300">
    <property type="entry name" value="Neutral/alkaline non-lysosomal ceramidase, C-terminal domain"/>
    <property type="match status" value="1"/>
</dbReference>
<evidence type="ECO:0000256" key="7">
    <source>
        <dbReference type="SAM" id="SignalP"/>
    </source>
</evidence>
<keyword evidence="11" id="KW-1185">Reference proteome</keyword>
<dbReference type="GO" id="GO:0046514">
    <property type="term" value="P:ceramide catabolic process"/>
    <property type="evidence" value="ECO:0007669"/>
    <property type="project" value="InterPro"/>
</dbReference>
<keyword evidence="4 6" id="KW-0378">Hydrolase</keyword>
<dbReference type="GO" id="GO:0017040">
    <property type="term" value="F:N-acylsphingosine amidohydrolase activity"/>
    <property type="evidence" value="ECO:0007669"/>
    <property type="project" value="UniProtKB-UniRule"/>
</dbReference>
<feature type="domain" description="Neutral/alkaline non-lysosomal ceramidase N-terminal" evidence="8">
    <location>
        <begin position="27"/>
        <end position="530"/>
    </location>
</feature>
<dbReference type="GO" id="GO:0046872">
    <property type="term" value="F:metal ion binding"/>
    <property type="evidence" value="ECO:0007669"/>
    <property type="project" value="UniProtKB-KW"/>
</dbReference>
<evidence type="ECO:0000259" key="8">
    <source>
        <dbReference type="Pfam" id="PF04734"/>
    </source>
</evidence>
<proteinExistence type="inferred from homology"/>
<feature type="binding site" evidence="5">
    <location>
        <position position="225"/>
    </location>
    <ligand>
        <name>Zn(2+)</name>
        <dbReference type="ChEBI" id="CHEBI:29105"/>
    </ligand>
</feature>
<evidence type="ECO:0000256" key="3">
    <source>
        <dbReference type="ARBA" id="ARBA00019235"/>
    </source>
</evidence>
<keyword evidence="6" id="KW-0746">Sphingolipid metabolism</keyword>
<comment type="caution">
    <text evidence="10">The sequence shown here is derived from an EMBL/GenBank/DDBJ whole genome shotgun (WGS) entry which is preliminary data.</text>
</comment>